<keyword evidence="3" id="KW-1185">Reference proteome</keyword>
<reference evidence="2 3" key="1">
    <citation type="submission" date="2019-03" db="EMBL/GenBank/DDBJ databases">
        <title>Draft genome sequence of Xylaria hypoxylon DSM 108379, a ubiquitous saprotrophic-parasitic fungi on hardwood.</title>
        <authorList>
            <person name="Buettner E."/>
            <person name="Leonhardt S."/>
            <person name="Gebauer A.M."/>
            <person name="Liers C."/>
            <person name="Hofrichter M."/>
            <person name="Kellner H."/>
        </authorList>
    </citation>
    <scope>NUCLEOTIDE SEQUENCE [LARGE SCALE GENOMIC DNA]</scope>
    <source>
        <strain evidence="2 3">DSM 108379</strain>
    </source>
</reference>
<organism evidence="2 3">
    <name type="scientific">Xylaria hypoxylon</name>
    <dbReference type="NCBI Taxonomy" id="37992"/>
    <lineage>
        <taxon>Eukaryota</taxon>
        <taxon>Fungi</taxon>
        <taxon>Dikarya</taxon>
        <taxon>Ascomycota</taxon>
        <taxon>Pezizomycotina</taxon>
        <taxon>Sordariomycetes</taxon>
        <taxon>Xylariomycetidae</taxon>
        <taxon>Xylariales</taxon>
        <taxon>Xylariaceae</taxon>
        <taxon>Xylaria</taxon>
    </lineage>
</organism>
<keyword evidence="1" id="KW-1133">Transmembrane helix</keyword>
<dbReference type="OrthoDB" id="5392974at2759"/>
<protein>
    <submittedName>
        <fullName evidence="2">Uncharacterized protein</fullName>
    </submittedName>
</protein>
<dbReference type="STRING" id="37992.A0A4Z0Y316"/>
<keyword evidence="1" id="KW-0472">Membrane</keyword>
<evidence type="ECO:0000256" key="1">
    <source>
        <dbReference type="SAM" id="Phobius"/>
    </source>
</evidence>
<proteinExistence type="predicted"/>
<dbReference type="Proteomes" id="UP000297716">
    <property type="component" value="Unassembled WGS sequence"/>
</dbReference>
<gene>
    <name evidence="2" type="ORF">E0Z10_g10425</name>
</gene>
<evidence type="ECO:0000313" key="3">
    <source>
        <dbReference type="Proteomes" id="UP000297716"/>
    </source>
</evidence>
<keyword evidence="1" id="KW-0812">Transmembrane</keyword>
<name>A0A4Z0Y316_9PEZI</name>
<evidence type="ECO:0000313" key="2">
    <source>
        <dbReference type="EMBL" id="TGJ78339.1"/>
    </source>
</evidence>
<comment type="caution">
    <text evidence="2">The sequence shown here is derived from an EMBL/GenBank/DDBJ whole genome shotgun (WGS) entry which is preliminary data.</text>
</comment>
<accession>A0A4Z0Y316</accession>
<dbReference type="AlphaFoldDB" id="A0A4Z0Y316"/>
<feature type="transmembrane region" description="Helical" evidence="1">
    <location>
        <begin position="259"/>
        <end position="279"/>
    </location>
</feature>
<dbReference type="EMBL" id="SKBN01000407">
    <property type="protein sequence ID" value="TGJ78339.1"/>
    <property type="molecule type" value="Genomic_DNA"/>
</dbReference>
<sequence length="317" mass="37662">MFRRFYYIALMSGLQFHFCNHRKQHVGKFIIDLFETEDWTVFPTCFTVSKPGEVPSRSTLQYGFWSWGDHATHSFVQLVIEPDIMTYYFVNFTRELKEFIEASLKDYSGSRVAPVLLDYWILTQLLSSYRRGLGTQRLKLRQIEHDDDDSTVQNQARELHELCRTWHVMLKDFGDLKEHTRQLKAFGRGLNTTYRNTQPHRRDDVLEIIDSLAQFEDNCKFWASWAKTYLDRTNICINLSILGTNFFNFDGVVFTVSSLWWILPVTSIPLTLAVILFWYKWSKTRSEKTHVQFTEELPEKRAWDLPDPVRKMRKLMP</sequence>